<feature type="domain" description="EIPR1-like beta-propeller" evidence="5">
    <location>
        <begin position="5"/>
        <end position="318"/>
    </location>
</feature>
<dbReference type="OMA" id="HQFLALH"/>
<proteinExistence type="inferred from homology"/>
<dbReference type="PROSITE" id="PS00678">
    <property type="entry name" value="WD_REPEATS_1"/>
    <property type="match status" value="1"/>
</dbReference>
<gene>
    <name evidence="6" type="ORF">HPB48_019464</name>
</gene>
<comment type="caution">
    <text evidence="6">The sequence shown here is derived from an EMBL/GenBank/DDBJ whole genome shotgun (WGS) entry which is preliminary data.</text>
</comment>
<dbReference type="AlphaFoldDB" id="A0A9J6FN18"/>
<dbReference type="EMBL" id="JABSTR010000002">
    <property type="protein sequence ID" value="KAH9363404.1"/>
    <property type="molecule type" value="Genomic_DNA"/>
</dbReference>
<accession>A0A9J6FN18</accession>
<keyword evidence="3" id="KW-0677">Repeat</keyword>
<dbReference type="GO" id="GO:0016567">
    <property type="term" value="P:protein ubiquitination"/>
    <property type="evidence" value="ECO:0007669"/>
    <property type="project" value="TreeGrafter"/>
</dbReference>
<dbReference type="InterPro" id="IPR015943">
    <property type="entry name" value="WD40/YVTN_repeat-like_dom_sf"/>
</dbReference>
<feature type="repeat" description="WD" evidence="4">
    <location>
        <begin position="225"/>
        <end position="267"/>
    </location>
</feature>
<evidence type="ECO:0000256" key="3">
    <source>
        <dbReference type="ARBA" id="ARBA00022737"/>
    </source>
</evidence>
<reference evidence="6 7" key="1">
    <citation type="journal article" date="2020" name="Cell">
        <title>Large-Scale Comparative Analyses of Tick Genomes Elucidate Their Genetic Diversity and Vector Capacities.</title>
        <authorList>
            <consortium name="Tick Genome and Microbiome Consortium (TIGMIC)"/>
            <person name="Jia N."/>
            <person name="Wang J."/>
            <person name="Shi W."/>
            <person name="Du L."/>
            <person name="Sun Y."/>
            <person name="Zhan W."/>
            <person name="Jiang J.F."/>
            <person name="Wang Q."/>
            <person name="Zhang B."/>
            <person name="Ji P."/>
            <person name="Bell-Sakyi L."/>
            <person name="Cui X.M."/>
            <person name="Yuan T.T."/>
            <person name="Jiang B.G."/>
            <person name="Yang W.F."/>
            <person name="Lam T.T."/>
            <person name="Chang Q.C."/>
            <person name="Ding S.J."/>
            <person name="Wang X.J."/>
            <person name="Zhu J.G."/>
            <person name="Ruan X.D."/>
            <person name="Zhao L."/>
            <person name="Wei J.T."/>
            <person name="Ye R.Z."/>
            <person name="Que T.C."/>
            <person name="Du C.H."/>
            <person name="Zhou Y.H."/>
            <person name="Cheng J.X."/>
            <person name="Dai P.F."/>
            <person name="Guo W.B."/>
            <person name="Han X.H."/>
            <person name="Huang E.J."/>
            <person name="Li L.F."/>
            <person name="Wei W."/>
            <person name="Gao Y.C."/>
            <person name="Liu J.Z."/>
            <person name="Shao H.Z."/>
            <person name="Wang X."/>
            <person name="Wang C.C."/>
            <person name="Yang T.C."/>
            <person name="Huo Q.B."/>
            <person name="Li W."/>
            <person name="Chen H.Y."/>
            <person name="Chen S.E."/>
            <person name="Zhou L.G."/>
            <person name="Ni X.B."/>
            <person name="Tian J.H."/>
            <person name="Sheng Y."/>
            <person name="Liu T."/>
            <person name="Pan Y.S."/>
            <person name="Xia L.Y."/>
            <person name="Li J."/>
            <person name="Zhao F."/>
            <person name="Cao W.C."/>
        </authorList>
    </citation>
    <scope>NUCLEOTIDE SEQUENCE [LARGE SCALE GENOMIC DNA]</scope>
    <source>
        <strain evidence="6">HaeL-2018</strain>
    </source>
</reference>
<dbReference type="Gene3D" id="2.130.10.10">
    <property type="entry name" value="YVTN repeat-like/Quinoprotein amine dehydrogenase"/>
    <property type="match status" value="1"/>
</dbReference>
<dbReference type="PROSITE" id="PS50082">
    <property type="entry name" value="WD_REPEATS_2"/>
    <property type="match status" value="1"/>
</dbReference>
<dbReference type="SMART" id="SM00320">
    <property type="entry name" value="WD40"/>
    <property type="match status" value="5"/>
</dbReference>
<evidence type="ECO:0000256" key="4">
    <source>
        <dbReference type="PROSITE-ProRule" id="PRU00221"/>
    </source>
</evidence>
<dbReference type="Proteomes" id="UP000821853">
    <property type="component" value="Chromosome 10"/>
</dbReference>
<dbReference type="VEuPathDB" id="VectorBase:HLOH_044439"/>
<protein>
    <recommendedName>
        <fullName evidence="5">EIPR1-like beta-propeller domain-containing protein</fullName>
    </recommendedName>
</protein>
<dbReference type="SUPFAM" id="SSF50978">
    <property type="entry name" value="WD40 repeat-like"/>
    <property type="match status" value="1"/>
</dbReference>
<dbReference type="OrthoDB" id="196957at2759"/>
<dbReference type="InterPro" id="IPR040323">
    <property type="entry name" value="EIPR1"/>
</dbReference>
<sequence>MEDEAAVIYGLELQSRSLAALAAETETVCFLVGTQSLKCDNQIHVLVYNEETNSLSKAVYIHSAGELWHLACSPTDRTLFSSCYNEIGKSGKCEMQAAIWKLPEVPSVGDLSPPDDGLASLPRLEKATHLDTQKYGSEVPRVLWEPTEGRKLVSLVNNNLLMWDLASAGASATLTGCITVELKGNPKLTCAAWNPHQSCTVVAAAVDTGIKAFDLRSMQQVWQVEGAHGQLVRELDFNPNRQYFVASCGDDCLAKFWDVRNASQPAGHPQRPLALVRGNSVDRGRPLQRCALLVWSVRYNHFHDQLVLTSSSDSRVILSRVASVSSEPFGHLVDEDEEGGDEHKEKKCEKDGVIATYEEHEDSVYAVQWSTADPWLFASLSYDGRLVLNRVPRSEKYRILL</sequence>
<organism evidence="6 7">
    <name type="scientific">Haemaphysalis longicornis</name>
    <name type="common">Bush tick</name>
    <dbReference type="NCBI Taxonomy" id="44386"/>
    <lineage>
        <taxon>Eukaryota</taxon>
        <taxon>Metazoa</taxon>
        <taxon>Ecdysozoa</taxon>
        <taxon>Arthropoda</taxon>
        <taxon>Chelicerata</taxon>
        <taxon>Arachnida</taxon>
        <taxon>Acari</taxon>
        <taxon>Parasitiformes</taxon>
        <taxon>Ixodida</taxon>
        <taxon>Ixodoidea</taxon>
        <taxon>Ixodidae</taxon>
        <taxon>Haemaphysalinae</taxon>
        <taxon>Haemaphysalis</taxon>
    </lineage>
</organism>
<comment type="similarity">
    <text evidence="1">Belongs to the WD repeat EIPR1 family.</text>
</comment>
<name>A0A9J6FN18_HAELO</name>
<evidence type="ECO:0000259" key="5">
    <source>
        <dbReference type="Pfam" id="PF23609"/>
    </source>
</evidence>
<dbReference type="Pfam" id="PF23609">
    <property type="entry name" value="Beta-prop_EIPR1"/>
    <property type="match status" value="1"/>
</dbReference>
<keyword evidence="2 4" id="KW-0853">WD repeat</keyword>
<evidence type="ECO:0000313" key="7">
    <source>
        <dbReference type="Proteomes" id="UP000821853"/>
    </source>
</evidence>
<evidence type="ECO:0000256" key="1">
    <source>
        <dbReference type="ARBA" id="ARBA00005672"/>
    </source>
</evidence>
<evidence type="ECO:0000256" key="2">
    <source>
        <dbReference type="ARBA" id="ARBA00022574"/>
    </source>
</evidence>
<dbReference type="PANTHER" id="PTHR14205:SF15">
    <property type="entry name" value="EARP AND GARP COMPLEX-INTERACTING PROTEIN 1"/>
    <property type="match status" value="1"/>
</dbReference>
<dbReference type="InterPro" id="IPR036322">
    <property type="entry name" value="WD40_repeat_dom_sf"/>
</dbReference>
<dbReference type="Pfam" id="PF00400">
    <property type="entry name" value="WD40"/>
    <property type="match status" value="1"/>
</dbReference>
<keyword evidence="7" id="KW-1185">Reference proteome</keyword>
<dbReference type="InterPro" id="IPR059104">
    <property type="entry name" value="Beta-prop_EIPR1-like"/>
</dbReference>
<dbReference type="InterPro" id="IPR019775">
    <property type="entry name" value="WD40_repeat_CS"/>
</dbReference>
<evidence type="ECO:0000313" key="6">
    <source>
        <dbReference type="EMBL" id="KAH9363404.1"/>
    </source>
</evidence>
<dbReference type="InterPro" id="IPR001680">
    <property type="entry name" value="WD40_rpt"/>
</dbReference>
<dbReference type="PANTHER" id="PTHR14205">
    <property type="entry name" value="WD-REPEAT PROTEIN"/>
    <property type="match status" value="1"/>
</dbReference>